<dbReference type="GO" id="GO:0004252">
    <property type="term" value="F:serine-type endopeptidase activity"/>
    <property type="evidence" value="ECO:0007669"/>
    <property type="project" value="InterPro"/>
</dbReference>
<protein>
    <submittedName>
        <fullName evidence="3">Trypsin</fullName>
    </submittedName>
</protein>
<sequence>MLRRLITSSLAVMALLLATTATPAVAAGYMFKPGHPMFLEKKNNLNKYCTGGYAVRGSSGMFIATAGHCFGIAGLPPAAQRIVYGTDTRFGYAIRNDNVGDYWGDNSFDGALVQLDSGNDAQQIVVDPLTGRSPGNGRVTGYYRNSALSQGFVIGKMGRTTGWTEGVVTSWQVITYDDGMRDYLLCSTVPAAGGDSGGPVWRWDANGVMAIGIVVSGGNGGMCFNPIENVLSRFGAWLPVFAASSATTTTSAAQPRVVTERVGPAVPVNLTPVRGERL</sequence>
<organism evidence="3 4">
    <name type="scientific">Micromonospora chokoriensis</name>
    <dbReference type="NCBI Taxonomy" id="356851"/>
    <lineage>
        <taxon>Bacteria</taxon>
        <taxon>Bacillati</taxon>
        <taxon>Actinomycetota</taxon>
        <taxon>Actinomycetes</taxon>
        <taxon>Micromonosporales</taxon>
        <taxon>Micromonosporaceae</taxon>
        <taxon>Micromonospora</taxon>
    </lineage>
</organism>
<evidence type="ECO:0000256" key="1">
    <source>
        <dbReference type="SAM" id="SignalP"/>
    </source>
</evidence>
<dbReference type="Proteomes" id="UP000198224">
    <property type="component" value="Chromosome I"/>
</dbReference>
<dbReference type="AlphaFoldDB" id="A0A1C4YKS4"/>
<dbReference type="Gene3D" id="2.40.10.10">
    <property type="entry name" value="Trypsin-like serine proteases"/>
    <property type="match status" value="2"/>
</dbReference>
<keyword evidence="1" id="KW-0732">Signal</keyword>
<dbReference type="InterPro" id="IPR043504">
    <property type="entry name" value="Peptidase_S1_PA_chymotrypsin"/>
</dbReference>
<keyword evidence="4" id="KW-1185">Reference proteome</keyword>
<feature type="signal peptide" evidence="1">
    <location>
        <begin position="1"/>
        <end position="26"/>
    </location>
</feature>
<dbReference type="InterPro" id="IPR009003">
    <property type="entry name" value="Peptidase_S1_PA"/>
</dbReference>
<dbReference type="GO" id="GO:0006508">
    <property type="term" value="P:proteolysis"/>
    <property type="evidence" value="ECO:0007669"/>
    <property type="project" value="InterPro"/>
</dbReference>
<dbReference type="InterPro" id="IPR001254">
    <property type="entry name" value="Trypsin_dom"/>
</dbReference>
<dbReference type="EMBL" id="LT607409">
    <property type="protein sequence ID" value="SCF20941.1"/>
    <property type="molecule type" value="Genomic_DNA"/>
</dbReference>
<accession>A0A1C4YKS4</accession>
<feature type="chain" id="PRO_5008709290" evidence="1">
    <location>
        <begin position="27"/>
        <end position="278"/>
    </location>
</feature>
<reference evidence="4" key="1">
    <citation type="submission" date="2016-06" db="EMBL/GenBank/DDBJ databases">
        <authorList>
            <person name="Varghese N."/>
            <person name="Submissions Spin"/>
        </authorList>
    </citation>
    <scope>NUCLEOTIDE SEQUENCE [LARGE SCALE GENOMIC DNA]</scope>
    <source>
        <strain evidence="4">DSM 45160</strain>
    </source>
</reference>
<dbReference type="Pfam" id="PF00089">
    <property type="entry name" value="Trypsin"/>
    <property type="match status" value="1"/>
</dbReference>
<gene>
    <name evidence="3" type="ORF">GA0070612_4854</name>
</gene>
<dbReference type="SUPFAM" id="SSF50494">
    <property type="entry name" value="Trypsin-like serine proteases"/>
    <property type="match status" value="1"/>
</dbReference>
<proteinExistence type="predicted"/>
<evidence type="ECO:0000313" key="3">
    <source>
        <dbReference type="EMBL" id="SCF20941.1"/>
    </source>
</evidence>
<feature type="domain" description="Peptidase S1" evidence="2">
    <location>
        <begin position="47"/>
        <end position="218"/>
    </location>
</feature>
<evidence type="ECO:0000313" key="4">
    <source>
        <dbReference type="Proteomes" id="UP000198224"/>
    </source>
</evidence>
<evidence type="ECO:0000259" key="2">
    <source>
        <dbReference type="Pfam" id="PF00089"/>
    </source>
</evidence>
<name>A0A1C4YKS4_9ACTN</name>